<dbReference type="InterPro" id="IPR013022">
    <property type="entry name" value="Xyl_isomerase-like_TIM-brl"/>
</dbReference>
<dbReference type="InterPro" id="IPR050312">
    <property type="entry name" value="IolE/XylAMocC-like"/>
</dbReference>
<name>A0ABR9IV14_RHIVS</name>
<accession>A0ABR9IV14</accession>
<dbReference type="EMBL" id="JADBEC010000002">
    <property type="protein sequence ID" value="MBE1507044.1"/>
    <property type="molecule type" value="Genomic_DNA"/>
</dbReference>
<dbReference type="Gene3D" id="3.20.20.150">
    <property type="entry name" value="Divalent-metal-dependent TIM barrel enzymes"/>
    <property type="match status" value="1"/>
</dbReference>
<dbReference type="GO" id="GO:0016853">
    <property type="term" value="F:isomerase activity"/>
    <property type="evidence" value="ECO:0007669"/>
    <property type="project" value="UniProtKB-KW"/>
</dbReference>
<organism evidence="2 3">
    <name type="scientific">Rhizobium viscosum</name>
    <name type="common">Arthrobacter viscosus</name>
    <dbReference type="NCBI Taxonomy" id="1673"/>
    <lineage>
        <taxon>Bacteria</taxon>
        <taxon>Pseudomonadati</taxon>
        <taxon>Pseudomonadota</taxon>
        <taxon>Alphaproteobacteria</taxon>
        <taxon>Hyphomicrobiales</taxon>
        <taxon>Rhizobiaceae</taxon>
        <taxon>Rhizobium/Agrobacterium group</taxon>
        <taxon>Rhizobium</taxon>
    </lineage>
</organism>
<dbReference type="PANTHER" id="PTHR12110:SF53">
    <property type="entry name" value="BLR5974 PROTEIN"/>
    <property type="match status" value="1"/>
</dbReference>
<sequence>MQALQNGRFAVSTWSLHRMLGATYPYSPDPQKSAARREPYGPGTVSLLEVPGMLAERGLGRLEVCSFHVPSLDAAYLSEFRDALKASNILFQTLLVEDGDPSNPETAERDIGWIAGWIEIAKSLGAERIRVIAGKQAPNEENLARSARHLKWLAGQAAGSGVRVVTENWFALLPSPKETNWLLDELDGKIGLNGDLGNWVAPAKYEGLANIMRRAEICHAKADYNASGLDAADYRHCLEMCEKAGYAGPYTLIYDSPFFADEWDGILLQKRFIEEFLADAPARRTA</sequence>
<reference evidence="2 3" key="1">
    <citation type="submission" date="2020-10" db="EMBL/GenBank/DDBJ databases">
        <title>Sequencing the genomes of 1000 actinobacteria strains.</title>
        <authorList>
            <person name="Klenk H.-P."/>
        </authorList>
    </citation>
    <scope>NUCLEOTIDE SEQUENCE [LARGE SCALE GENOMIC DNA]</scope>
    <source>
        <strain evidence="2 3">DSM 7307</strain>
    </source>
</reference>
<dbReference type="InterPro" id="IPR036237">
    <property type="entry name" value="Xyl_isomerase-like_sf"/>
</dbReference>
<proteinExistence type="predicted"/>
<keyword evidence="3" id="KW-1185">Reference proteome</keyword>
<dbReference type="Pfam" id="PF01261">
    <property type="entry name" value="AP_endonuc_2"/>
    <property type="match status" value="1"/>
</dbReference>
<evidence type="ECO:0000259" key="1">
    <source>
        <dbReference type="Pfam" id="PF01261"/>
    </source>
</evidence>
<evidence type="ECO:0000313" key="2">
    <source>
        <dbReference type="EMBL" id="MBE1507044.1"/>
    </source>
</evidence>
<dbReference type="SUPFAM" id="SSF51658">
    <property type="entry name" value="Xylose isomerase-like"/>
    <property type="match status" value="1"/>
</dbReference>
<feature type="domain" description="Xylose isomerase-like TIM barrel" evidence="1">
    <location>
        <begin position="68"/>
        <end position="252"/>
    </location>
</feature>
<gene>
    <name evidence="2" type="ORF">H4W29_004289</name>
</gene>
<dbReference type="PANTHER" id="PTHR12110">
    <property type="entry name" value="HYDROXYPYRUVATE ISOMERASE"/>
    <property type="match status" value="1"/>
</dbReference>
<keyword evidence="2" id="KW-0413">Isomerase</keyword>
<dbReference type="RefSeq" id="WP_192730838.1">
    <property type="nucleotide sequence ID" value="NZ_BAAAVL010000004.1"/>
</dbReference>
<dbReference type="Proteomes" id="UP000620262">
    <property type="component" value="Unassembled WGS sequence"/>
</dbReference>
<comment type="caution">
    <text evidence="2">The sequence shown here is derived from an EMBL/GenBank/DDBJ whole genome shotgun (WGS) entry which is preliminary data.</text>
</comment>
<protein>
    <submittedName>
        <fullName evidence="2">Sugar phosphate isomerase/epimerase</fullName>
    </submittedName>
</protein>
<evidence type="ECO:0000313" key="3">
    <source>
        <dbReference type="Proteomes" id="UP000620262"/>
    </source>
</evidence>